<evidence type="ECO:0000313" key="2">
    <source>
        <dbReference type="Proteomes" id="UP001328107"/>
    </source>
</evidence>
<accession>A0AAN5CJQ8</accession>
<dbReference type="GO" id="GO:0016298">
    <property type="term" value="F:lipase activity"/>
    <property type="evidence" value="ECO:0007669"/>
    <property type="project" value="TreeGrafter"/>
</dbReference>
<dbReference type="Proteomes" id="UP001328107">
    <property type="component" value="Unassembled WGS sequence"/>
</dbReference>
<reference evidence="2" key="1">
    <citation type="submission" date="2022-10" db="EMBL/GenBank/DDBJ databases">
        <title>Genome assembly of Pristionchus species.</title>
        <authorList>
            <person name="Yoshida K."/>
            <person name="Sommer R.J."/>
        </authorList>
    </citation>
    <scope>NUCLEOTIDE SEQUENCE [LARGE SCALE GENOMIC DNA]</scope>
    <source>
        <strain evidence="2">RS5460</strain>
    </source>
</reference>
<comment type="caution">
    <text evidence="1">The sequence shown here is derived from an EMBL/GenBank/DDBJ whole genome shotgun (WGS) entry which is preliminary data.</text>
</comment>
<sequence length="283" mass="31474">SSHFSTDFTQWLDKHHGVGLRQSIERADLNLAGSFGGRQYATEKLTRNPVVFVHGVSNVAGGMMIEAATHYRNRGYTWAEMYATTYDNPGGDNMKWMKYTMKCEHVRKVRFLIEAVHQYTGRPVDVVAFSMGVPISRKAILGGQCVDNNSDLGHRLTGIMGTYVGVSGPNKGVAPVMMGIPYALCAMSPMIPVCNPVDGLFSGFCPFKSRFLDDINRHHHYEGQRVYSIGSTMDEVVGHNICMEVTTRINGQNGEKIYKDQKHDATFKTSYDIQIAMLSGKAF</sequence>
<keyword evidence="2" id="KW-1185">Reference proteome</keyword>
<evidence type="ECO:0000313" key="1">
    <source>
        <dbReference type="EMBL" id="GMR45625.1"/>
    </source>
</evidence>
<dbReference type="InterPro" id="IPR029058">
    <property type="entry name" value="AB_hydrolase_fold"/>
</dbReference>
<protein>
    <recommendedName>
        <fullName evidence="3">Lipase</fullName>
    </recommendedName>
</protein>
<gene>
    <name evidence="1" type="ORF">PMAYCL1PPCAC_15820</name>
</gene>
<feature type="non-terminal residue" evidence="1">
    <location>
        <position position="1"/>
    </location>
</feature>
<dbReference type="PANTHER" id="PTHR32015">
    <property type="entry name" value="FASTING INDUCED LIPASE"/>
    <property type="match status" value="1"/>
</dbReference>
<organism evidence="1 2">
    <name type="scientific">Pristionchus mayeri</name>
    <dbReference type="NCBI Taxonomy" id="1317129"/>
    <lineage>
        <taxon>Eukaryota</taxon>
        <taxon>Metazoa</taxon>
        <taxon>Ecdysozoa</taxon>
        <taxon>Nematoda</taxon>
        <taxon>Chromadorea</taxon>
        <taxon>Rhabditida</taxon>
        <taxon>Rhabditina</taxon>
        <taxon>Diplogasteromorpha</taxon>
        <taxon>Diplogasteroidea</taxon>
        <taxon>Neodiplogasteridae</taxon>
        <taxon>Pristionchus</taxon>
    </lineage>
</organism>
<evidence type="ECO:0008006" key="3">
    <source>
        <dbReference type="Google" id="ProtNLM"/>
    </source>
</evidence>
<dbReference type="InterPro" id="IPR002918">
    <property type="entry name" value="Lipase_EstA/Esterase_EstB"/>
</dbReference>
<proteinExistence type="predicted"/>
<dbReference type="SUPFAM" id="SSF53474">
    <property type="entry name" value="alpha/beta-Hydrolases"/>
    <property type="match status" value="1"/>
</dbReference>
<dbReference type="EMBL" id="BTRK01000004">
    <property type="protein sequence ID" value="GMR45625.1"/>
    <property type="molecule type" value="Genomic_DNA"/>
</dbReference>
<name>A0AAN5CJQ8_9BILA</name>
<dbReference type="AlphaFoldDB" id="A0AAN5CJQ8"/>
<dbReference type="Gene3D" id="3.40.50.1820">
    <property type="entry name" value="alpha/beta hydrolase"/>
    <property type="match status" value="1"/>
</dbReference>
<dbReference type="PANTHER" id="PTHR32015:SF5">
    <property type="entry name" value="LIPASE RELATED"/>
    <property type="match status" value="1"/>
</dbReference>
<dbReference type="GO" id="GO:0016042">
    <property type="term" value="P:lipid catabolic process"/>
    <property type="evidence" value="ECO:0007669"/>
    <property type="project" value="InterPro"/>
</dbReference>
<dbReference type="Pfam" id="PF01674">
    <property type="entry name" value="Lipase_2"/>
    <property type="match status" value="1"/>
</dbReference>